<feature type="signal peptide" evidence="2">
    <location>
        <begin position="1"/>
        <end position="29"/>
    </location>
</feature>
<feature type="compositionally biased region" description="Polar residues" evidence="1">
    <location>
        <begin position="628"/>
        <end position="637"/>
    </location>
</feature>
<dbReference type="AlphaFoldDB" id="A0A4Y1QPD2"/>
<feature type="domain" description="Lipid-binding serum glycoprotein C-terminal" evidence="3">
    <location>
        <begin position="261"/>
        <end position="467"/>
    </location>
</feature>
<dbReference type="InterPro" id="IPR045897">
    <property type="entry name" value="BPI/LBP_pln"/>
</dbReference>
<feature type="region of interest" description="Disordered" evidence="1">
    <location>
        <begin position="559"/>
        <end position="581"/>
    </location>
</feature>
<evidence type="ECO:0000313" key="4">
    <source>
        <dbReference type="EMBL" id="BBG93667.1"/>
    </source>
</evidence>
<dbReference type="InterPro" id="IPR017942">
    <property type="entry name" value="Lipid-bd_serum_glycop_N"/>
</dbReference>
<sequence>MACMGSFTKFMASAIFFIILSFFLVPTRTQEKGFISVVISSKGLEFSKDLLIEQAVSSIIPLQLPQIEKSVKIPLVGQVHTGDSGIALIASGATANLSMDWWYSYSSWLFDISDNGDASIQVEGMEVGVTLVLNGQEGTLKLSVLECGCYVKDISIKLDGGASWLYQGLVDAFEGQIVSAVEDNISKKIREGIIKLDSLLKSLPKQIALDDIAALNVTFVGNPVLSNSSIEFQINGLIMAPNDDFASSLYNKGSLDHVLFNAPAKMVEISLHENVFSSVSLVFFNENYMQWVINKTPDQSLLNTAGWKYIVPQLYKQYPNEDMELNISVSSPPIMTAVNNGINITVYSDVTISVMDADEVIPVACISLVCFLGVIENHASCFPDILINKLAGTIKLNHVTAYLKWSKIGNLHMHLVQAVLSTILKTVVVPYVNLHLWKGLPLRLPHGFTLHNSEIFSINSRLMIFSDVAIAEQSPTSVHRMCLITSVRRSKCFKHTILQPRRPFCIKAPNTNTNTNYNHSSDNAEETSLSRYHDSLKQLDKLNFMKAAKILLTGRPSKKKFGNWRRKRRKKKEEAKAKEKEIELNAAEEKEVESNPELLEEIVVESKKQMNSGQTKALEGGNEKKVTEASSHSNLESSKPVEKYSLIKQDSVEPRPALSKERVVGQQPVPNANSQDQEGKTPASEDAER</sequence>
<dbReference type="GO" id="GO:0008289">
    <property type="term" value="F:lipid binding"/>
    <property type="evidence" value="ECO:0007669"/>
    <property type="project" value="InterPro"/>
</dbReference>
<dbReference type="InterPro" id="IPR001124">
    <property type="entry name" value="Lipid-bd_serum_glycop_C"/>
</dbReference>
<dbReference type="PANTHER" id="PTHR46801">
    <property type="entry name" value="OS06G0309200 PROTEIN"/>
    <property type="match status" value="1"/>
</dbReference>
<dbReference type="Pfam" id="PF01273">
    <property type="entry name" value="LBP_BPI_CETP"/>
    <property type="match status" value="1"/>
</dbReference>
<evidence type="ECO:0000259" key="3">
    <source>
        <dbReference type="SMART" id="SM00329"/>
    </source>
</evidence>
<name>A0A4Y1QPD2_PRUDU</name>
<reference evidence="4" key="1">
    <citation type="journal article" date="2019" name="Science">
        <title>Mutation of a bHLH transcription factor allowed almond domestication.</title>
        <authorList>
            <person name="Sanchez-Perez R."/>
            <person name="Pavan S."/>
            <person name="Mazzeo R."/>
            <person name="Moldovan C."/>
            <person name="Aiese Cigliano R."/>
            <person name="Del Cueto J."/>
            <person name="Ricciardi F."/>
            <person name="Lotti C."/>
            <person name="Ricciardi L."/>
            <person name="Dicenta F."/>
            <person name="Lopez-Marques R.L."/>
            <person name="Lindberg Moller B."/>
        </authorList>
    </citation>
    <scope>NUCLEOTIDE SEQUENCE</scope>
</reference>
<evidence type="ECO:0000256" key="1">
    <source>
        <dbReference type="SAM" id="MobiDB-lite"/>
    </source>
</evidence>
<dbReference type="SMART" id="SM00329">
    <property type="entry name" value="BPI2"/>
    <property type="match status" value="1"/>
</dbReference>
<accession>A0A4Y1QPD2</accession>
<organism evidence="4">
    <name type="scientific">Prunus dulcis</name>
    <name type="common">Almond</name>
    <name type="synonym">Amygdalus dulcis</name>
    <dbReference type="NCBI Taxonomy" id="3755"/>
    <lineage>
        <taxon>Eukaryota</taxon>
        <taxon>Viridiplantae</taxon>
        <taxon>Streptophyta</taxon>
        <taxon>Embryophyta</taxon>
        <taxon>Tracheophyta</taxon>
        <taxon>Spermatophyta</taxon>
        <taxon>Magnoliopsida</taxon>
        <taxon>eudicotyledons</taxon>
        <taxon>Gunneridae</taxon>
        <taxon>Pentapetalae</taxon>
        <taxon>rosids</taxon>
        <taxon>fabids</taxon>
        <taxon>Rosales</taxon>
        <taxon>Rosaceae</taxon>
        <taxon>Amygdaloideae</taxon>
        <taxon>Amygdaleae</taxon>
        <taxon>Prunus</taxon>
    </lineage>
</organism>
<keyword evidence="2" id="KW-0732">Signal</keyword>
<feature type="chain" id="PRO_5021269505" evidence="2">
    <location>
        <begin position="30"/>
        <end position="689"/>
    </location>
</feature>
<dbReference type="PANTHER" id="PTHR46801:SF2">
    <property type="entry name" value="LIPOPOLYSACCHARIDE-BINDING PROTEIN"/>
    <property type="match status" value="1"/>
</dbReference>
<evidence type="ECO:0000256" key="2">
    <source>
        <dbReference type="SAM" id="SignalP"/>
    </source>
</evidence>
<dbReference type="InterPro" id="IPR017943">
    <property type="entry name" value="Bactericidal_perm-incr_a/b_dom"/>
</dbReference>
<dbReference type="EMBL" id="AP019297">
    <property type="protein sequence ID" value="BBG93667.1"/>
    <property type="molecule type" value="Genomic_DNA"/>
</dbReference>
<feature type="compositionally biased region" description="Basic residues" evidence="1">
    <location>
        <begin position="559"/>
        <end position="571"/>
    </location>
</feature>
<feature type="compositionally biased region" description="Basic and acidic residues" evidence="1">
    <location>
        <begin position="650"/>
        <end position="663"/>
    </location>
</feature>
<feature type="region of interest" description="Disordered" evidence="1">
    <location>
        <begin position="605"/>
        <end position="689"/>
    </location>
</feature>
<feature type="compositionally biased region" description="Basic and acidic residues" evidence="1">
    <location>
        <begin position="572"/>
        <end position="581"/>
    </location>
</feature>
<protein>
    <submittedName>
        <fullName evidence="4">Lipid-binding serum glycoprotein family protein</fullName>
    </submittedName>
</protein>
<dbReference type="Gene3D" id="3.15.10.10">
    <property type="entry name" value="Bactericidal permeability-increasing protein, domain 1"/>
    <property type="match status" value="1"/>
</dbReference>
<dbReference type="Pfam" id="PF02886">
    <property type="entry name" value="LBP_BPI_CETP_C"/>
    <property type="match status" value="1"/>
</dbReference>
<dbReference type="Gene3D" id="3.15.20.10">
    <property type="entry name" value="Bactericidal permeability-increasing protein, domain 2"/>
    <property type="match status" value="1"/>
</dbReference>
<proteinExistence type="predicted"/>
<dbReference type="SUPFAM" id="SSF55394">
    <property type="entry name" value="Bactericidal permeability-increasing protein, BPI"/>
    <property type="match status" value="2"/>
</dbReference>
<gene>
    <name evidence="4" type="ORF">Prudu_001749</name>
</gene>